<gene>
    <name evidence="8" type="ORF">KC01_LOCUS30168</name>
</gene>
<dbReference type="SUPFAM" id="SSF82185">
    <property type="entry name" value="Histone H3 K4-specific methyltransferase SET7/9 N-terminal domain"/>
    <property type="match status" value="1"/>
</dbReference>
<dbReference type="GO" id="GO:0048678">
    <property type="term" value="P:response to axon injury"/>
    <property type="evidence" value="ECO:0007669"/>
    <property type="project" value="TreeGrafter"/>
</dbReference>
<keyword evidence="3" id="KW-0677">Repeat</keyword>
<dbReference type="GO" id="GO:0032433">
    <property type="term" value="C:filopodium tip"/>
    <property type="evidence" value="ECO:0007669"/>
    <property type="project" value="UniProtKB-SubCell"/>
</dbReference>
<dbReference type="AlphaFoldDB" id="A0AAV2LJ67"/>
<dbReference type="InterPro" id="IPR052315">
    <property type="entry name" value="MORN4"/>
</dbReference>
<evidence type="ECO:0000256" key="1">
    <source>
        <dbReference type="ARBA" id="ARBA00004495"/>
    </source>
</evidence>
<protein>
    <recommendedName>
        <fullName evidence="7">MORN repeat-containing protein 4</fullName>
    </recommendedName>
</protein>
<dbReference type="InterPro" id="IPR003409">
    <property type="entry name" value="MORN"/>
</dbReference>
<keyword evidence="4" id="KW-0966">Cell projection</keyword>
<evidence type="ECO:0000256" key="6">
    <source>
        <dbReference type="ARBA" id="ARBA00038723"/>
    </source>
</evidence>
<proteinExistence type="predicted"/>
<dbReference type="Gene3D" id="2.20.110.10">
    <property type="entry name" value="Histone H3 K4-specific methyltransferase SET7/9 N-terminal domain"/>
    <property type="match status" value="1"/>
</dbReference>
<keyword evidence="9" id="KW-1185">Reference proteome</keyword>
<comment type="subcellular location">
    <subcellularLocation>
        <location evidence="1">Cell projection</location>
        <location evidence="1">Filopodium tip</location>
    </subcellularLocation>
    <subcellularLocation>
        <location evidence="2">Cell projection</location>
        <location evidence="2">Stereocilium</location>
    </subcellularLocation>
</comment>
<comment type="subunit">
    <text evidence="6">Interacts with MYO3A.</text>
</comment>
<accession>A0AAV2LJ67</accession>
<name>A0AAV2LJ67_KNICA</name>
<evidence type="ECO:0000313" key="9">
    <source>
        <dbReference type="Proteomes" id="UP001497482"/>
    </source>
</evidence>
<dbReference type="PANTHER" id="PTHR46614:SF1">
    <property type="entry name" value="MORN REPEAT-CONTAINING PROTEIN 4"/>
    <property type="match status" value="1"/>
</dbReference>
<dbReference type="EMBL" id="OZ035825">
    <property type="protein sequence ID" value="CAL1602390.1"/>
    <property type="molecule type" value="Genomic_DNA"/>
</dbReference>
<evidence type="ECO:0000256" key="4">
    <source>
        <dbReference type="ARBA" id="ARBA00023273"/>
    </source>
</evidence>
<evidence type="ECO:0000256" key="7">
    <source>
        <dbReference type="ARBA" id="ARBA00039855"/>
    </source>
</evidence>
<dbReference type="Proteomes" id="UP001497482">
    <property type="component" value="Chromosome 3"/>
</dbReference>
<evidence type="ECO:0000256" key="3">
    <source>
        <dbReference type="ARBA" id="ARBA00022737"/>
    </source>
</evidence>
<organism evidence="8 9">
    <name type="scientific">Knipowitschia caucasica</name>
    <name type="common">Caucasian dwarf goby</name>
    <name type="synonym">Pomatoschistus caucasicus</name>
    <dbReference type="NCBI Taxonomy" id="637954"/>
    <lineage>
        <taxon>Eukaryota</taxon>
        <taxon>Metazoa</taxon>
        <taxon>Chordata</taxon>
        <taxon>Craniata</taxon>
        <taxon>Vertebrata</taxon>
        <taxon>Euteleostomi</taxon>
        <taxon>Actinopterygii</taxon>
        <taxon>Neopterygii</taxon>
        <taxon>Teleostei</taxon>
        <taxon>Neoteleostei</taxon>
        <taxon>Acanthomorphata</taxon>
        <taxon>Gobiaria</taxon>
        <taxon>Gobiiformes</taxon>
        <taxon>Gobioidei</taxon>
        <taxon>Gobiidae</taxon>
        <taxon>Gobiinae</taxon>
        <taxon>Knipowitschia</taxon>
    </lineage>
</organism>
<evidence type="ECO:0000256" key="2">
    <source>
        <dbReference type="ARBA" id="ARBA00004645"/>
    </source>
</evidence>
<comment type="function">
    <text evidence="5">Plays a role in promoting axonal degeneration following neuronal injury by toxic insult or trauma.</text>
</comment>
<reference evidence="8 9" key="1">
    <citation type="submission" date="2024-04" db="EMBL/GenBank/DDBJ databases">
        <authorList>
            <person name="Waldvogel A.-M."/>
            <person name="Schoenle A."/>
        </authorList>
    </citation>
    <scope>NUCLEOTIDE SEQUENCE [LARGE SCALE GENOMIC DNA]</scope>
</reference>
<dbReference type="GO" id="GO:0032420">
    <property type="term" value="C:stereocilium"/>
    <property type="evidence" value="ECO:0007669"/>
    <property type="project" value="UniProtKB-SubCell"/>
</dbReference>
<evidence type="ECO:0000313" key="8">
    <source>
        <dbReference type="EMBL" id="CAL1602390.1"/>
    </source>
</evidence>
<dbReference type="PANTHER" id="PTHR46614">
    <property type="entry name" value="MORN REPEAT-CONTAINING PROTEIN 4"/>
    <property type="match status" value="1"/>
</dbReference>
<evidence type="ECO:0000256" key="5">
    <source>
        <dbReference type="ARBA" id="ARBA00037780"/>
    </source>
</evidence>
<dbReference type="Pfam" id="PF02493">
    <property type="entry name" value="MORN"/>
    <property type="match status" value="2"/>
</dbReference>
<sequence length="91" mass="9580">MCLSRGRYEGEFVQGKFQGGGVFTRFDGMKFEGEFKGGSVEGYGALTFPDGGAGGVHEGLFESGQLVRREGCPAVVQRAQAAAAKARVLAM</sequence>